<gene>
    <name evidence="2" type="ORF">H6G06_01425</name>
</gene>
<reference evidence="3" key="1">
    <citation type="journal article" date="2020" name="ISME J.">
        <title>Comparative genomics reveals insights into cyanobacterial evolution and habitat adaptation.</title>
        <authorList>
            <person name="Chen M.Y."/>
            <person name="Teng W.K."/>
            <person name="Zhao L."/>
            <person name="Hu C.X."/>
            <person name="Zhou Y.K."/>
            <person name="Han B.P."/>
            <person name="Song L.R."/>
            <person name="Shu W.S."/>
        </authorList>
    </citation>
    <scope>NUCLEOTIDE SEQUENCE [LARGE SCALE GENOMIC DNA]</scope>
    <source>
        <strain evidence="3">FACHB-251</strain>
    </source>
</reference>
<keyword evidence="1" id="KW-0812">Transmembrane</keyword>
<organism evidence="2 3">
    <name type="scientific">Anabaena sphaerica FACHB-251</name>
    <dbReference type="NCBI Taxonomy" id="2692883"/>
    <lineage>
        <taxon>Bacteria</taxon>
        <taxon>Bacillati</taxon>
        <taxon>Cyanobacteriota</taxon>
        <taxon>Cyanophyceae</taxon>
        <taxon>Nostocales</taxon>
        <taxon>Nostocaceae</taxon>
        <taxon>Anabaena</taxon>
    </lineage>
</organism>
<comment type="caution">
    <text evidence="2">The sequence shown here is derived from an EMBL/GenBank/DDBJ whole genome shotgun (WGS) entry which is preliminary data.</text>
</comment>
<evidence type="ECO:0000313" key="2">
    <source>
        <dbReference type="EMBL" id="MBD2292173.1"/>
    </source>
</evidence>
<feature type="transmembrane region" description="Helical" evidence="1">
    <location>
        <begin position="15"/>
        <end position="34"/>
    </location>
</feature>
<proteinExistence type="predicted"/>
<name>A0A926WD21_9NOST</name>
<protein>
    <submittedName>
        <fullName evidence="2">Uncharacterized protein</fullName>
    </submittedName>
</protein>
<dbReference type="RefSeq" id="WP_190556348.1">
    <property type="nucleotide sequence ID" value="NZ_JACJQU010000001.1"/>
</dbReference>
<accession>A0A926WD21</accession>
<dbReference type="Proteomes" id="UP000662185">
    <property type="component" value="Unassembled WGS sequence"/>
</dbReference>
<evidence type="ECO:0000256" key="1">
    <source>
        <dbReference type="SAM" id="Phobius"/>
    </source>
</evidence>
<dbReference type="EMBL" id="JACJQU010000001">
    <property type="protein sequence ID" value="MBD2292173.1"/>
    <property type="molecule type" value="Genomic_DNA"/>
</dbReference>
<dbReference type="AlphaFoldDB" id="A0A926WD21"/>
<keyword evidence="3" id="KW-1185">Reference proteome</keyword>
<sequence length="86" mass="9562">MLGNLLKSLEPNVRITSIVILCIVSTLILIPIMAEEKINFYTFILNSSSDIESFHLNTHEMNIVSQDMYIPPNFGAPASQHGTGTR</sequence>
<evidence type="ECO:0000313" key="3">
    <source>
        <dbReference type="Proteomes" id="UP000662185"/>
    </source>
</evidence>
<keyword evidence="1" id="KW-1133">Transmembrane helix</keyword>
<keyword evidence="1" id="KW-0472">Membrane</keyword>